<dbReference type="RefSeq" id="WP_144990086.1">
    <property type="nucleotide sequence ID" value="NZ_VNJK01000001.1"/>
</dbReference>
<dbReference type="InterPro" id="IPR000835">
    <property type="entry name" value="HTH_MarR-typ"/>
</dbReference>
<feature type="domain" description="HTH marR-type" evidence="2">
    <location>
        <begin position="8"/>
        <end position="142"/>
    </location>
</feature>
<reference evidence="3 4" key="1">
    <citation type="submission" date="2019-07" db="EMBL/GenBank/DDBJ databases">
        <authorList>
            <person name="Kim J."/>
        </authorList>
    </citation>
    <scope>NUCLEOTIDE SEQUENCE [LARGE SCALE GENOMIC DNA]</scope>
    <source>
        <strain evidence="3 4">N4</strain>
    </source>
</reference>
<dbReference type="PROSITE" id="PS50995">
    <property type="entry name" value="HTH_MARR_2"/>
    <property type="match status" value="1"/>
</dbReference>
<evidence type="ECO:0000313" key="4">
    <source>
        <dbReference type="Proteomes" id="UP000318102"/>
    </source>
</evidence>
<organism evidence="3 4">
    <name type="scientific">Paenibacillus agilis</name>
    <dbReference type="NCBI Taxonomy" id="3020863"/>
    <lineage>
        <taxon>Bacteria</taxon>
        <taxon>Bacillati</taxon>
        <taxon>Bacillota</taxon>
        <taxon>Bacilli</taxon>
        <taxon>Bacillales</taxon>
        <taxon>Paenibacillaceae</taxon>
        <taxon>Paenibacillus</taxon>
    </lineage>
</organism>
<proteinExistence type="predicted"/>
<gene>
    <name evidence="3" type="ORF">FPZ44_10940</name>
</gene>
<evidence type="ECO:0000313" key="3">
    <source>
        <dbReference type="EMBL" id="TVX93522.1"/>
    </source>
</evidence>
<keyword evidence="1" id="KW-0238">DNA-binding</keyword>
<dbReference type="SMART" id="SM00347">
    <property type="entry name" value="HTH_MARR"/>
    <property type="match status" value="1"/>
</dbReference>
<dbReference type="InterPro" id="IPR036390">
    <property type="entry name" value="WH_DNA-bd_sf"/>
</dbReference>
<dbReference type="InterPro" id="IPR039422">
    <property type="entry name" value="MarR/SlyA-like"/>
</dbReference>
<evidence type="ECO:0000259" key="2">
    <source>
        <dbReference type="PROSITE" id="PS50995"/>
    </source>
</evidence>
<dbReference type="SUPFAM" id="SSF46785">
    <property type="entry name" value="Winged helix' DNA-binding domain"/>
    <property type="match status" value="1"/>
</dbReference>
<dbReference type="Pfam" id="PF12802">
    <property type="entry name" value="MarR_2"/>
    <property type="match status" value="1"/>
</dbReference>
<dbReference type="InterPro" id="IPR036388">
    <property type="entry name" value="WH-like_DNA-bd_sf"/>
</dbReference>
<dbReference type="GO" id="GO:0006950">
    <property type="term" value="P:response to stress"/>
    <property type="evidence" value="ECO:0007669"/>
    <property type="project" value="TreeGrafter"/>
</dbReference>
<dbReference type="OrthoDB" id="582199at2"/>
<sequence length="157" mass="17732">MNEQTNAESDLTALLAGSISILIRELHEQLHEIGYEHIRPAHGFLFKRITPDGATGIEIAEYLGITKQAVSKMVDHLEENGYVQRTNHPTDMRGKLIVLTEHGKLAIQAKEKIVAEIEQRWAERIGVERMNMLKRDLITLVGESTGGQVPFRARPVW</sequence>
<keyword evidence="4" id="KW-1185">Reference proteome</keyword>
<dbReference type="GO" id="GO:0003677">
    <property type="term" value="F:DNA binding"/>
    <property type="evidence" value="ECO:0007669"/>
    <property type="project" value="UniProtKB-KW"/>
</dbReference>
<protein>
    <submittedName>
        <fullName evidence="3">MarR family transcriptional regulator</fullName>
    </submittedName>
</protein>
<dbReference type="PANTHER" id="PTHR33164">
    <property type="entry name" value="TRANSCRIPTIONAL REGULATOR, MARR FAMILY"/>
    <property type="match status" value="1"/>
</dbReference>
<dbReference type="EMBL" id="VNJK01000001">
    <property type="protein sequence ID" value="TVX93522.1"/>
    <property type="molecule type" value="Genomic_DNA"/>
</dbReference>
<dbReference type="AlphaFoldDB" id="A0A559J0X0"/>
<dbReference type="PANTHER" id="PTHR33164:SF99">
    <property type="entry name" value="MARR FAMILY REGULATORY PROTEIN"/>
    <property type="match status" value="1"/>
</dbReference>
<dbReference type="Gene3D" id="1.10.10.10">
    <property type="entry name" value="Winged helix-like DNA-binding domain superfamily/Winged helix DNA-binding domain"/>
    <property type="match status" value="1"/>
</dbReference>
<dbReference type="PRINTS" id="PR00598">
    <property type="entry name" value="HTHMARR"/>
</dbReference>
<comment type="caution">
    <text evidence="3">The sequence shown here is derived from an EMBL/GenBank/DDBJ whole genome shotgun (WGS) entry which is preliminary data.</text>
</comment>
<dbReference type="Proteomes" id="UP000318102">
    <property type="component" value="Unassembled WGS sequence"/>
</dbReference>
<dbReference type="GO" id="GO:0003700">
    <property type="term" value="F:DNA-binding transcription factor activity"/>
    <property type="evidence" value="ECO:0007669"/>
    <property type="project" value="InterPro"/>
</dbReference>
<evidence type="ECO:0000256" key="1">
    <source>
        <dbReference type="ARBA" id="ARBA00023125"/>
    </source>
</evidence>
<name>A0A559J0X0_9BACL</name>
<accession>A0A559J0X0</accession>